<name>A0A8S5PPM0_9CAUD</name>
<dbReference type="InterPro" id="IPR010982">
    <property type="entry name" value="Lambda_DNA-bd_dom_sf"/>
</dbReference>
<dbReference type="EMBL" id="BK015471">
    <property type="protein sequence ID" value="DAE08469.1"/>
    <property type="molecule type" value="Genomic_DNA"/>
</dbReference>
<protein>
    <submittedName>
        <fullName evidence="3">Helix-turn-helix domain protein</fullName>
    </submittedName>
</protein>
<dbReference type="PROSITE" id="PS50943">
    <property type="entry name" value="HTH_CROC1"/>
    <property type="match status" value="1"/>
</dbReference>
<dbReference type="Pfam" id="PF13560">
    <property type="entry name" value="HTH_31"/>
    <property type="match status" value="1"/>
</dbReference>
<reference evidence="3" key="1">
    <citation type="journal article" date="2021" name="Proc. Natl. Acad. Sci. U.S.A.">
        <title>A Catalog of Tens of Thousands of Viruses from Human Metagenomes Reveals Hidden Associations with Chronic Diseases.</title>
        <authorList>
            <person name="Tisza M.J."/>
            <person name="Buck C.B."/>
        </authorList>
    </citation>
    <scope>NUCLEOTIDE SEQUENCE</scope>
    <source>
        <strain evidence="3">CtD2Q91</strain>
    </source>
</reference>
<dbReference type="SMART" id="SM00530">
    <property type="entry name" value="HTH_XRE"/>
    <property type="match status" value="1"/>
</dbReference>
<dbReference type="GO" id="GO:0003677">
    <property type="term" value="F:DNA binding"/>
    <property type="evidence" value="ECO:0007669"/>
    <property type="project" value="InterPro"/>
</dbReference>
<feature type="region of interest" description="Disordered" evidence="1">
    <location>
        <begin position="145"/>
        <end position="177"/>
    </location>
</feature>
<feature type="domain" description="HTH cro/C1-type" evidence="2">
    <location>
        <begin position="10"/>
        <end position="63"/>
    </location>
</feature>
<dbReference type="InterPro" id="IPR001387">
    <property type="entry name" value="Cro/C1-type_HTH"/>
</dbReference>
<dbReference type="SUPFAM" id="SSF47413">
    <property type="entry name" value="lambda repressor-like DNA-binding domains"/>
    <property type="match status" value="1"/>
</dbReference>
<accession>A0A8S5PPM0</accession>
<sequence length="190" mass="21049">MHSKYPNLYQRARKATRLSQEEAAERLGLSAESLKQYESGRRVPPDGVVAKMVEVYDLPWLALEHSRATDQLGVLPEVETKPLPQATITLTNRLRDAADCINGLLRIAEDGVIDESERSEFDVIVQELRETIAAAYQVIYADGAKKERPDGGTSKRSMSQAVKPENDCKDSISYSRGNASPILAKGVYAR</sequence>
<evidence type="ECO:0000256" key="1">
    <source>
        <dbReference type="SAM" id="MobiDB-lite"/>
    </source>
</evidence>
<proteinExistence type="predicted"/>
<organism evidence="3">
    <name type="scientific">Siphoviridae sp. ctD2Q91</name>
    <dbReference type="NCBI Taxonomy" id="2825383"/>
    <lineage>
        <taxon>Viruses</taxon>
        <taxon>Duplodnaviria</taxon>
        <taxon>Heunggongvirae</taxon>
        <taxon>Uroviricota</taxon>
        <taxon>Caudoviricetes</taxon>
    </lineage>
</organism>
<evidence type="ECO:0000259" key="2">
    <source>
        <dbReference type="PROSITE" id="PS50943"/>
    </source>
</evidence>
<dbReference type="Gene3D" id="1.10.260.40">
    <property type="entry name" value="lambda repressor-like DNA-binding domains"/>
    <property type="match status" value="1"/>
</dbReference>
<evidence type="ECO:0000313" key="3">
    <source>
        <dbReference type="EMBL" id="DAE08469.1"/>
    </source>
</evidence>
<dbReference type="CDD" id="cd00093">
    <property type="entry name" value="HTH_XRE"/>
    <property type="match status" value="1"/>
</dbReference>